<dbReference type="PANTHER" id="PTHR43309">
    <property type="entry name" value="5-OXOPROLINASE SUBUNIT C"/>
    <property type="match status" value="1"/>
</dbReference>
<dbReference type="NCBIfam" id="TIGR00724">
    <property type="entry name" value="urea_amlyse_rel"/>
    <property type="match status" value="1"/>
</dbReference>
<feature type="domain" description="Carboxyltransferase" evidence="5">
    <location>
        <begin position="1"/>
        <end position="184"/>
    </location>
</feature>
<evidence type="ECO:0000256" key="4">
    <source>
        <dbReference type="SAM" id="MobiDB-lite"/>
    </source>
</evidence>
<feature type="domain" description="Carboxyltransferase" evidence="6">
    <location>
        <begin position="258"/>
        <end position="530"/>
    </location>
</feature>
<organism evidence="7 8">
    <name type="scientific">Oceanitalea stevensii</name>
    <dbReference type="NCBI Taxonomy" id="2763072"/>
    <lineage>
        <taxon>Bacteria</taxon>
        <taxon>Bacillati</taxon>
        <taxon>Actinomycetota</taxon>
        <taxon>Actinomycetes</taxon>
        <taxon>Micrococcales</taxon>
        <taxon>Bogoriellaceae</taxon>
        <taxon>Georgenia</taxon>
    </lineage>
</organism>
<dbReference type="SMART" id="SM00796">
    <property type="entry name" value="AHS1"/>
    <property type="match status" value="1"/>
</dbReference>
<evidence type="ECO:0000256" key="1">
    <source>
        <dbReference type="ARBA" id="ARBA00022741"/>
    </source>
</evidence>
<gene>
    <name evidence="7" type="ORF">H9624_03390</name>
</gene>
<feature type="compositionally biased region" description="Low complexity" evidence="4">
    <location>
        <begin position="201"/>
        <end position="224"/>
    </location>
</feature>
<dbReference type="Proteomes" id="UP000661894">
    <property type="component" value="Unassembled WGS sequence"/>
</dbReference>
<keyword evidence="1" id="KW-0547">Nucleotide-binding</keyword>
<accession>A0ABR8Z065</accession>
<proteinExistence type="predicted"/>
<dbReference type="PANTHER" id="PTHR43309:SF3">
    <property type="entry name" value="5-OXOPROLINASE SUBUNIT C"/>
    <property type="match status" value="1"/>
</dbReference>
<dbReference type="SMART" id="SM00797">
    <property type="entry name" value="AHS2"/>
    <property type="match status" value="1"/>
</dbReference>
<dbReference type="InterPro" id="IPR003833">
    <property type="entry name" value="CT_C_D"/>
</dbReference>
<keyword evidence="2" id="KW-0378">Hydrolase</keyword>
<dbReference type="Gene3D" id="3.30.1360.40">
    <property type="match status" value="1"/>
</dbReference>
<evidence type="ECO:0000259" key="6">
    <source>
        <dbReference type="SMART" id="SM00797"/>
    </source>
</evidence>
<feature type="region of interest" description="Disordered" evidence="4">
    <location>
        <begin position="201"/>
        <end position="233"/>
    </location>
</feature>
<dbReference type="EMBL" id="JACSPO010000001">
    <property type="protein sequence ID" value="MBD8061366.1"/>
    <property type="molecule type" value="Genomic_DNA"/>
</dbReference>
<comment type="caution">
    <text evidence="7">The sequence shown here is derived from an EMBL/GenBank/DDBJ whole genome shotgun (WGS) entry which is preliminary data.</text>
</comment>
<dbReference type="InterPro" id="IPR052708">
    <property type="entry name" value="PxpC"/>
</dbReference>
<evidence type="ECO:0000313" key="7">
    <source>
        <dbReference type="EMBL" id="MBD8061366.1"/>
    </source>
</evidence>
<protein>
    <submittedName>
        <fullName evidence="7">5-oxoprolinase/urea amidolyase family protein</fullName>
    </submittedName>
</protein>
<dbReference type="Pfam" id="PF02682">
    <property type="entry name" value="CT_C_D"/>
    <property type="match status" value="1"/>
</dbReference>
<sequence length="530" mass="53898">MGERALLVGCADLAEVLGLHAVLAASPLPGQVEVLAAARTVLVRVTDRPARDRLAPLLRELQATSAPPAAGDVVVIDTVYDGADLAAVAEHTGLSVEGVVAAHSGEEWTAAFGGFAPGFAYLVGPTTLTVPRRASPRTAVPAGAVALAGHFSAVYPRSSPGGWQLVGRTDAPMWDLDRQPPALLRPGDRVRFRPVRERVAGRGAEPAVATAAGAGSGAHAGPAATVSTAGPAPTSSLTVVATGAQSLVQDLGRPGLLDLGVTPSGAADRGSARQANRLVGNDRAAAVVETVLGGLELRATGHHVLAVSGAPAPLTLLHDTEELAHPPTDTPFLLPDGHVLRLGPPAVGLRAYVAVRGGLAVPPVLGSRSTDVLSGTGPAPLTAGTVLPVGPPPGRAVGQPEPARVRAAEELTVGVVLGPRADRVTAESLGRLLGQAWTVTDRSNRVGLRLDGAPLERVDEAELESEGTVAGAVQLPSDGRPVVFLADHPVTGGYPVLAVVRDADLDVLAQARPGDRLRFRDATSPRGDAT</sequence>
<evidence type="ECO:0000256" key="3">
    <source>
        <dbReference type="ARBA" id="ARBA00022840"/>
    </source>
</evidence>
<name>A0ABR8Z065_9MICO</name>
<keyword evidence="3" id="KW-0067">ATP-binding</keyword>
<dbReference type="Gene3D" id="2.40.100.10">
    <property type="entry name" value="Cyclophilin-like"/>
    <property type="match status" value="2"/>
</dbReference>
<dbReference type="SUPFAM" id="SSF50891">
    <property type="entry name" value="Cyclophilin-like"/>
    <property type="match status" value="2"/>
</dbReference>
<keyword evidence="8" id="KW-1185">Reference proteome</keyword>
<evidence type="ECO:0000313" key="8">
    <source>
        <dbReference type="Proteomes" id="UP000661894"/>
    </source>
</evidence>
<dbReference type="InterPro" id="IPR029000">
    <property type="entry name" value="Cyclophilin-like_dom_sf"/>
</dbReference>
<evidence type="ECO:0000259" key="5">
    <source>
        <dbReference type="SMART" id="SM00796"/>
    </source>
</evidence>
<reference evidence="7 8" key="1">
    <citation type="submission" date="2020-08" db="EMBL/GenBank/DDBJ databases">
        <title>A Genomic Blueprint of the Chicken Gut Microbiome.</title>
        <authorList>
            <person name="Gilroy R."/>
            <person name="Ravi A."/>
            <person name="Getino M."/>
            <person name="Pursley I."/>
            <person name="Horton D.L."/>
            <person name="Alikhan N.-F."/>
            <person name="Baker D."/>
            <person name="Gharbi K."/>
            <person name="Hall N."/>
            <person name="Watson M."/>
            <person name="Adriaenssens E.M."/>
            <person name="Foster-Nyarko E."/>
            <person name="Jarju S."/>
            <person name="Secka A."/>
            <person name="Antonio M."/>
            <person name="Oren A."/>
            <person name="Chaudhuri R."/>
            <person name="La Ragione R.M."/>
            <person name="Hildebrand F."/>
            <person name="Pallen M.J."/>
        </authorList>
    </citation>
    <scope>NUCLEOTIDE SEQUENCE [LARGE SCALE GENOMIC DNA]</scope>
    <source>
        <strain evidence="7 8">Sa1BUA1</strain>
    </source>
</reference>
<dbReference type="Pfam" id="PF02626">
    <property type="entry name" value="CT_A_B"/>
    <property type="match status" value="1"/>
</dbReference>
<evidence type="ECO:0000256" key="2">
    <source>
        <dbReference type="ARBA" id="ARBA00022801"/>
    </source>
</evidence>
<dbReference type="InterPro" id="IPR003778">
    <property type="entry name" value="CT_A_B"/>
</dbReference>